<reference evidence="2" key="1">
    <citation type="submission" date="2021-06" db="EMBL/GenBank/DDBJ databases">
        <title>Thalassococcus sp. CAU 1522 isolated from sea sand, Republic of Korea.</title>
        <authorList>
            <person name="Kim W."/>
        </authorList>
    </citation>
    <scope>NUCLEOTIDE SEQUENCE</scope>
    <source>
        <strain evidence="2">CAU 1522</strain>
    </source>
</reference>
<protein>
    <submittedName>
        <fullName evidence="2">Cytochrome c</fullName>
    </submittedName>
</protein>
<organism evidence="2 3">
    <name type="scientific">Thalassococcus arenae</name>
    <dbReference type="NCBI Taxonomy" id="2851652"/>
    <lineage>
        <taxon>Bacteria</taxon>
        <taxon>Pseudomonadati</taxon>
        <taxon>Pseudomonadota</taxon>
        <taxon>Alphaproteobacteria</taxon>
        <taxon>Rhodobacterales</taxon>
        <taxon>Roseobacteraceae</taxon>
        <taxon>Thalassococcus</taxon>
    </lineage>
</organism>
<dbReference type="Pfam" id="PF01322">
    <property type="entry name" value="Cytochrom_C_2"/>
    <property type="match status" value="1"/>
</dbReference>
<dbReference type="RefSeq" id="WP_217777037.1">
    <property type="nucleotide sequence ID" value="NZ_JAHRWL010000001.1"/>
</dbReference>
<comment type="caution">
    <text evidence="2">The sequence shown here is derived from an EMBL/GenBank/DDBJ whole genome shotgun (WGS) entry which is preliminary data.</text>
</comment>
<proteinExistence type="predicted"/>
<dbReference type="Proteomes" id="UP001166293">
    <property type="component" value="Unassembled WGS sequence"/>
</dbReference>
<dbReference type="EMBL" id="JAHRWL010000001">
    <property type="protein sequence ID" value="MBV2359213.1"/>
    <property type="molecule type" value="Genomic_DNA"/>
</dbReference>
<keyword evidence="1" id="KW-0732">Signal</keyword>
<feature type="signal peptide" evidence="1">
    <location>
        <begin position="1"/>
        <end position="26"/>
    </location>
</feature>
<sequence length="144" mass="15354">MRLHTATLVMTLAATAALAHSGVKNAAVKARMDLMGEVKAATATLGDMSKGAKPFDAAKAEAARAALERHATRIPALFKAPESDPKTEARPEIWTDWDGFVAIADRMETVASAMDTGSLKTLRAGMGRLAKTCKSCHEAFRIKK</sequence>
<dbReference type="PIRSF" id="PIRSF000027">
    <property type="entry name" value="Cytc_c_prime"/>
    <property type="match status" value="1"/>
</dbReference>
<evidence type="ECO:0000313" key="2">
    <source>
        <dbReference type="EMBL" id="MBV2359213.1"/>
    </source>
</evidence>
<dbReference type="InterPro" id="IPR002321">
    <property type="entry name" value="Cyt_c_II"/>
</dbReference>
<evidence type="ECO:0000256" key="1">
    <source>
        <dbReference type="SAM" id="SignalP"/>
    </source>
</evidence>
<gene>
    <name evidence="2" type="ORF">KUH32_05480</name>
</gene>
<name>A0ABS6N5C8_9RHOB</name>
<keyword evidence="3" id="KW-1185">Reference proteome</keyword>
<dbReference type="PROSITE" id="PS51009">
    <property type="entry name" value="CYTCII"/>
    <property type="match status" value="1"/>
</dbReference>
<dbReference type="InterPro" id="IPR012127">
    <property type="entry name" value="Cyt_c_prime"/>
</dbReference>
<evidence type="ECO:0000313" key="3">
    <source>
        <dbReference type="Proteomes" id="UP001166293"/>
    </source>
</evidence>
<accession>A0ABS6N5C8</accession>
<feature type="chain" id="PRO_5045482349" evidence="1">
    <location>
        <begin position="27"/>
        <end position="144"/>
    </location>
</feature>